<dbReference type="EMBL" id="CP023324">
    <property type="protein sequence ID" value="ATY61378.1"/>
    <property type="molecule type" value="Genomic_DNA"/>
</dbReference>
<evidence type="ECO:0000256" key="1">
    <source>
        <dbReference type="SAM" id="MobiDB-lite"/>
    </source>
</evidence>
<accession>A0A2H4SE33</accession>
<proteinExistence type="predicted"/>
<evidence type="ECO:0000313" key="2">
    <source>
        <dbReference type="EMBL" id="ATY61378.1"/>
    </source>
</evidence>
<protein>
    <submittedName>
        <fullName evidence="2">Uncharacterized protein</fullName>
    </submittedName>
</protein>
<dbReference type="AlphaFoldDB" id="A0A2H4SE33"/>
<feature type="compositionally biased region" description="Low complexity" evidence="1">
    <location>
        <begin position="8"/>
        <end position="19"/>
    </location>
</feature>
<name>A0A2H4SE33_CORMI</name>
<dbReference type="OrthoDB" id="5425892at2759"/>
<sequence length="87" mass="9628">MSETEQRTTTTTSTTTSTTLPLRTNREPSSTQQDRKVVDGPSVATTTTWTPNLARRQSWNAQDRTHELQMATVDAARTGPGFTERSS</sequence>
<dbReference type="Proteomes" id="UP000323067">
    <property type="component" value="Chromosome vii"/>
</dbReference>
<dbReference type="VEuPathDB" id="FungiDB:A9K55_009007"/>
<feature type="region of interest" description="Disordered" evidence="1">
    <location>
        <begin position="1"/>
        <end position="64"/>
    </location>
</feature>
<organism evidence="2 3">
    <name type="scientific">Cordyceps militaris</name>
    <name type="common">Caterpillar fungus</name>
    <name type="synonym">Clavaria militaris</name>
    <dbReference type="NCBI Taxonomy" id="73501"/>
    <lineage>
        <taxon>Eukaryota</taxon>
        <taxon>Fungi</taxon>
        <taxon>Dikarya</taxon>
        <taxon>Ascomycota</taxon>
        <taxon>Pezizomycotina</taxon>
        <taxon>Sordariomycetes</taxon>
        <taxon>Hypocreomycetidae</taxon>
        <taxon>Hypocreales</taxon>
        <taxon>Cordycipitaceae</taxon>
        <taxon>Cordyceps</taxon>
    </lineage>
</organism>
<evidence type="ECO:0000313" key="3">
    <source>
        <dbReference type="Proteomes" id="UP000323067"/>
    </source>
</evidence>
<gene>
    <name evidence="2" type="ORF">A9K55_009007</name>
</gene>
<reference evidence="2 3" key="1">
    <citation type="journal article" date="2017" name="BMC Genomics">
        <title>Chromosome level assembly and secondary metabolite potential of the parasitic fungus Cordyceps militaris.</title>
        <authorList>
            <person name="Kramer G.J."/>
            <person name="Nodwell J.R."/>
        </authorList>
    </citation>
    <scope>NUCLEOTIDE SEQUENCE [LARGE SCALE GENOMIC DNA]</scope>
    <source>
        <strain evidence="2 3">ATCC 34164</strain>
    </source>
</reference>
<dbReference type="VEuPathDB" id="FungiDB:CCM_08758"/>
<feature type="compositionally biased region" description="Polar residues" evidence="1">
    <location>
        <begin position="43"/>
        <end position="62"/>
    </location>
</feature>